<dbReference type="AlphaFoldDB" id="K2G2L5"/>
<evidence type="ECO:0000313" key="2">
    <source>
        <dbReference type="EMBL" id="EKE29443.1"/>
    </source>
</evidence>
<name>K2G2L5_9BACT</name>
<comment type="caution">
    <text evidence="2">The sequence shown here is derived from an EMBL/GenBank/DDBJ whole genome shotgun (WGS) entry which is preliminary data.</text>
</comment>
<gene>
    <name evidence="2" type="ORF">ACD_2C00174G0005</name>
</gene>
<protein>
    <submittedName>
        <fullName evidence="2">Uncharacterized protein</fullName>
    </submittedName>
</protein>
<dbReference type="EMBL" id="AMFJ01000174">
    <property type="protein sequence ID" value="EKE29443.1"/>
    <property type="molecule type" value="Genomic_DNA"/>
</dbReference>
<keyword evidence="1" id="KW-0732">Signal</keyword>
<organism evidence="2">
    <name type="scientific">uncultured bacterium</name>
    <name type="common">gcode 4</name>
    <dbReference type="NCBI Taxonomy" id="1234023"/>
    <lineage>
        <taxon>Bacteria</taxon>
        <taxon>environmental samples</taxon>
    </lineage>
</organism>
<sequence>MKKFILALAILLNTVPAFAATKDVNLSPGWNVFSTPYQLSRISYSNTDWSWLFFFRMNNWSWEQIRSNINSIKPLEWYAVLNSNRGDVRMHLEFHDSSSLYSITQYLTSWWNLIWMIPIQNPIGSIWNEAISSIDFTKSQSLNNLSNKVNSSYDWNIQNANLSTPELWESYWIYMQNPWYYWWDQGTSSWNGTVNIGNPDNNSNQLLLAWSRNQSILSFRVSALNDNITLSDIRFTGTHLSSLYNIRLVDSNWNVVGTASRLSDTSWAFENLDVSSFSSVQKDTSKILFVMADVNDKTSITGLKMILKISDSHIRWSNWRIINLSWSDVVSWVHSITQTIAAINKALNPNKELTTSALRFTVTAPPSWNGVIMNSIDVSALLSGYIWNATVKVYKNLISQSTLAWAGNIWSNQKILLWGNNSTDPGNTNTFIITVEGAILNPNSSMSEWIVRLEDVVIWGISTRAYSNIAQLPISEVK</sequence>
<feature type="signal peptide" evidence="1">
    <location>
        <begin position="1"/>
        <end position="19"/>
    </location>
</feature>
<feature type="chain" id="PRO_5017419017" evidence="1">
    <location>
        <begin position="20"/>
        <end position="478"/>
    </location>
</feature>
<accession>K2G2L5</accession>
<evidence type="ECO:0000256" key="1">
    <source>
        <dbReference type="SAM" id="SignalP"/>
    </source>
</evidence>
<reference evidence="2" key="1">
    <citation type="journal article" date="2012" name="Science">
        <title>Fermentation, hydrogen, and sulfur metabolism in multiple uncultivated bacterial phyla.</title>
        <authorList>
            <person name="Wrighton K.C."/>
            <person name="Thomas B.C."/>
            <person name="Sharon I."/>
            <person name="Miller C.S."/>
            <person name="Castelle C.J."/>
            <person name="VerBerkmoes N.C."/>
            <person name="Wilkins M.J."/>
            <person name="Hettich R.L."/>
            <person name="Lipton M.S."/>
            <person name="Williams K.H."/>
            <person name="Long P.E."/>
            <person name="Banfield J.F."/>
        </authorList>
    </citation>
    <scope>NUCLEOTIDE SEQUENCE [LARGE SCALE GENOMIC DNA]</scope>
</reference>
<proteinExistence type="predicted"/>